<evidence type="ECO:0000256" key="2">
    <source>
        <dbReference type="SAM" id="Phobius"/>
    </source>
</evidence>
<evidence type="ECO:0000256" key="1">
    <source>
        <dbReference type="SAM" id="MobiDB-lite"/>
    </source>
</evidence>
<feature type="transmembrane region" description="Helical" evidence="2">
    <location>
        <begin position="136"/>
        <end position="155"/>
    </location>
</feature>
<keyword evidence="2" id="KW-0472">Membrane</keyword>
<evidence type="ECO:0000313" key="3">
    <source>
        <dbReference type="Proteomes" id="UP000095281"/>
    </source>
</evidence>
<name>A0A1I8BJU8_MELHA</name>
<feature type="compositionally biased region" description="Polar residues" evidence="1">
    <location>
        <begin position="44"/>
        <end position="53"/>
    </location>
</feature>
<reference evidence="4" key="1">
    <citation type="submission" date="2016-11" db="UniProtKB">
        <authorList>
            <consortium name="WormBaseParasite"/>
        </authorList>
    </citation>
    <scope>IDENTIFICATION</scope>
</reference>
<dbReference type="AlphaFoldDB" id="A0A1I8BJU8"/>
<feature type="compositionally biased region" description="Basic and acidic residues" evidence="1">
    <location>
        <begin position="57"/>
        <end position="73"/>
    </location>
</feature>
<keyword evidence="2" id="KW-0812">Transmembrane</keyword>
<dbReference type="WBParaSite" id="MhA1_Contig288.frz3.gene3">
    <property type="protein sequence ID" value="MhA1_Contig288.frz3.gene3"/>
    <property type="gene ID" value="MhA1_Contig288.frz3.gene3"/>
</dbReference>
<feature type="compositionally biased region" description="Basic and acidic residues" evidence="1">
    <location>
        <begin position="1"/>
        <end position="15"/>
    </location>
</feature>
<evidence type="ECO:0000313" key="4">
    <source>
        <dbReference type="WBParaSite" id="MhA1_Contig288.frz3.gene3"/>
    </source>
</evidence>
<dbReference type="Proteomes" id="UP000095281">
    <property type="component" value="Unplaced"/>
</dbReference>
<feature type="compositionally biased region" description="Polar residues" evidence="1">
    <location>
        <begin position="87"/>
        <end position="101"/>
    </location>
</feature>
<proteinExistence type="predicted"/>
<accession>A0A1I8BJU8</accession>
<organism evidence="3 4">
    <name type="scientific">Meloidogyne hapla</name>
    <name type="common">Root-knot nematode worm</name>
    <dbReference type="NCBI Taxonomy" id="6305"/>
    <lineage>
        <taxon>Eukaryota</taxon>
        <taxon>Metazoa</taxon>
        <taxon>Ecdysozoa</taxon>
        <taxon>Nematoda</taxon>
        <taxon>Chromadorea</taxon>
        <taxon>Rhabditida</taxon>
        <taxon>Tylenchina</taxon>
        <taxon>Tylenchomorpha</taxon>
        <taxon>Tylenchoidea</taxon>
        <taxon>Meloidogynidae</taxon>
        <taxon>Meloidogyninae</taxon>
        <taxon>Meloidogyne</taxon>
    </lineage>
</organism>
<keyword evidence="3" id="KW-1185">Reference proteome</keyword>
<keyword evidence="2" id="KW-1133">Transmembrane helix</keyword>
<feature type="compositionally biased region" description="Low complexity" evidence="1">
    <location>
        <begin position="16"/>
        <end position="35"/>
    </location>
</feature>
<sequence>MSTHQKSLENGDKNFNDNNNSISLKEGSSSSSVSSNDDDDKPLNKTNKTNVIGKNSKKVESENEDKPAEDKSDFQPISPKRPKEMDNNLNASSPLLDRNQSQKSLKKYLNPTQTSTIIPTNSNYSSIDSLRSDWRSLYICTFLTFCSAVQFSLYFSSMRQYLQIVGTFYNFI</sequence>
<protein>
    <submittedName>
        <fullName evidence="4">Uncharacterized protein</fullName>
    </submittedName>
</protein>
<feature type="region of interest" description="Disordered" evidence="1">
    <location>
        <begin position="1"/>
        <end position="101"/>
    </location>
</feature>